<comment type="caution">
    <text evidence="7">The sequence shown here is derived from an EMBL/GenBank/DDBJ whole genome shotgun (WGS) entry which is preliminary data.</text>
</comment>
<dbReference type="OrthoDB" id="438545at2759"/>
<feature type="transmembrane region" description="Helical" evidence="5">
    <location>
        <begin position="189"/>
        <end position="213"/>
    </location>
</feature>
<feature type="transmembrane region" description="Helical" evidence="5">
    <location>
        <begin position="225"/>
        <end position="249"/>
    </location>
</feature>
<keyword evidence="8" id="KW-1185">Reference proteome</keyword>
<dbReference type="PANTHER" id="PTHR22950:SF702">
    <property type="entry name" value="AMINO ACID TRANSPORTER PROTEIN"/>
    <property type="match status" value="1"/>
</dbReference>
<keyword evidence="2 5" id="KW-0812">Transmembrane</keyword>
<feature type="transmembrane region" description="Helical" evidence="5">
    <location>
        <begin position="313"/>
        <end position="332"/>
    </location>
</feature>
<keyword evidence="3 5" id="KW-1133">Transmembrane helix</keyword>
<organism evidence="7 8">
    <name type="scientific">Thraustotheca clavata</name>
    <dbReference type="NCBI Taxonomy" id="74557"/>
    <lineage>
        <taxon>Eukaryota</taxon>
        <taxon>Sar</taxon>
        <taxon>Stramenopiles</taxon>
        <taxon>Oomycota</taxon>
        <taxon>Saprolegniomycetes</taxon>
        <taxon>Saprolegniales</taxon>
        <taxon>Achlyaceae</taxon>
        <taxon>Thraustotheca</taxon>
    </lineage>
</organism>
<evidence type="ECO:0000256" key="4">
    <source>
        <dbReference type="ARBA" id="ARBA00023136"/>
    </source>
</evidence>
<protein>
    <submittedName>
        <fullName evidence="7">Amino Acid/Auxin Permease (AAAP) Family</fullName>
    </submittedName>
</protein>
<dbReference type="EMBL" id="JNBS01004915">
    <property type="protein sequence ID" value="OQR81719.1"/>
    <property type="molecule type" value="Genomic_DNA"/>
</dbReference>
<feature type="transmembrane region" description="Helical" evidence="5">
    <location>
        <begin position="129"/>
        <end position="147"/>
    </location>
</feature>
<evidence type="ECO:0000313" key="7">
    <source>
        <dbReference type="EMBL" id="OQR81719.1"/>
    </source>
</evidence>
<evidence type="ECO:0000256" key="3">
    <source>
        <dbReference type="ARBA" id="ARBA00022989"/>
    </source>
</evidence>
<proteinExistence type="predicted"/>
<feature type="domain" description="Amino acid transporter transmembrane" evidence="6">
    <location>
        <begin position="21"/>
        <end position="397"/>
    </location>
</feature>
<dbReference type="AlphaFoldDB" id="A0A1V9Y7P3"/>
<dbReference type="Pfam" id="PF01490">
    <property type="entry name" value="Aa_trans"/>
    <property type="match status" value="1"/>
</dbReference>
<gene>
    <name evidence="7" type="ORF">THRCLA_11467</name>
</gene>
<evidence type="ECO:0000256" key="1">
    <source>
        <dbReference type="ARBA" id="ARBA00004141"/>
    </source>
</evidence>
<dbReference type="PANTHER" id="PTHR22950">
    <property type="entry name" value="AMINO ACID TRANSPORTER"/>
    <property type="match status" value="1"/>
</dbReference>
<name>A0A1V9Y7P3_9STRA</name>
<accession>A0A1V9Y7P3</accession>
<evidence type="ECO:0000259" key="6">
    <source>
        <dbReference type="Pfam" id="PF01490"/>
    </source>
</evidence>
<feature type="transmembrane region" description="Helical" evidence="5">
    <location>
        <begin position="21"/>
        <end position="43"/>
    </location>
</feature>
<evidence type="ECO:0000313" key="8">
    <source>
        <dbReference type="Proteomes" id="UP000243217"/>
    </source>
</evidence>
<keyword evidence="4 5" id="KW-0472">Membrane</keyword>
<dbReference type="InterPro" id="IPR013057">
    <property type="entry name" value="AA_transpt_TM"/>
</dbReference>
<evidence type="ECO:0000256" key="5">
    <source>
        <dbReference type="SAM" id="Phobius"/>
    </source>
</evidence>
<dbReference type="GO" id="GO:0015179">
    <property type="term" value="F:L-amino acid transmembrane transporter activity"/>
    <property type="evidence" value="ECO:0007669"/>
    <property type="project" value="TreeGrafter"/>
</dbReference>
<dbReference type="Proteomes" id="UP000243217">
    <property type="component" value="Unassembled WGS sequence"/>
</dbReference>
<feature type="transmembrane region" description="Helical" evidence="5">
    <location>
        <begin position="339"/>
        <end position="362"/>
    </location>
</feature>
<reference evidence="7 8" key="1">
    <citation type="journal article" date="2014" name="Genome Biol. Evol.">
        <title>The secreted proteins of Achlya hypogyna and Thraustotheca clavata identify the ancestral oomycete secretome and reveal gene acquisitions by horizontal gene transfer.</title>
        <authorList>
            <person name="Misner I."/>
            <person name="Blouin N."/>
            <person name="Leonard G."/>
            <person name="Richards T.A."/>
            <person name="Lane C.E."/>
        </authorList>
    </citation>
    <scope>NUCLEOTIDE SEQUENCE [LARGE SCALE GENOMIC DNA]</scope>
    <source>
        <strain evidence="7 8">ATCC 34112</strain>
    </source>
</reference>
<feature type="transmembrane region" description="Helical" evidence="5">
    <location>
        <begin position="97"/>
        <end position="117"/>
    </location>
</feature>
<dbReference type="GO" id="GO:0016020">
    <property type="term" value="C:membrane"/>
    <property type="evidence" value="ECO:0007669"/>
    <property type="project" value="UniProtKB-SubCell"/>
</dbReference>
<feature type="transmembrane region" description="Helical" evidence="5">
    <location>
        <begin position="159"/>
        <end position="177"/>
    </location>
</feature>
<feature type="transmembrane region" description="Helical" evidence="5">
    <location>
        <begin position="55"/>
        <end position="76"/>
    </location>
</feature>
<comment type="subcellular location">
    <subcellularLocation>
        <location evidence="1">Membrane</location>
        <topology evidence="1">Multi-pass membrane protein</topology>
    </subcellularLocation>
</comment>
<dbReference type="STRING" id="74557.A0A1V9Y7P3"/>
<feature type="transmembrane region" description="Helical" evidence="5">
    <location>
        <begin position="382"/>
        <end position="400"/>
    </location>
</feature>
<sequence length="401" mass="43756">MTEARPLLGKLQHGEDIEQHATIGTSYLGLMSTMAGACILALPSTMGASHVIPNTILLIIVTVLSLLACSCLVIACDATGVYSYELLSKRLCSPWQIWAIRALTMGLLFGAVVMYIVISMDMLEPFVPLSRFVLGALFTIISLPMCLPDTIHALRYTNFLVVLCVMYIVAILSWHAFQNPWPNVSLTSPITYSAIAYTMPIQALSYCCHLNVARAYGELEHRSNITIVSSLIMVSGGILYFIASLAGYVCFQGMPPADILTGFSSDDTSVNGVRIALGLCMICKTPVTFQPFREVIELVCLGPATHEEQRHRMPFRVFATSIFLLASFILAVSAQDISVVMGLIGGTSGVLLSFTVPGYFVWQVTQAQDHGLLPDELKKYRILAVVMMATGFLFTIVSLTK</sequence>
<evidence type="ECO:0000256" key="2">
    <source>
        <dbReference type="ARBA" id="ARBA00022692"/>
    </source>
</evidence>